<organism evidence="1 2">
    <name type="scientific">Cetraspora pellucida</name>
    <dbReference type="NCBI Taxonomy" id="1433469"/>
    <lineage>
        <taxon>Eukaryota</taxon>
        <taxon>Fungi</taxon>
        <taxon>Fungi incertae sedis</taxon>
        <taxon>Mucoromycota</taxon>
        <taxon>Glomeromycotina</taxon>
        <taxon>Glomeromycetes</taxon>
        <taxon>Diversisporales</taxon>
        <taxon>Gigasporaceae</taxon>
        <taxon>Cetraspora</taxon>
    </lineage>
</organism>
<sequence length="57" mass="6155">MSGSVSAVAMKRSCFVAIRLVVAMAFVKYIFGHATAIAVSLRQHFPYVLDIINLLGA</sequence>
<keyword evidence="2" id="KW-1185">Reference proteome</keyword>
<name>A0ACA9RJB7_9GLOM</name>
<reference evidence="1" key="1">
    <citation type="submission" date="2021-06" db="EMBL/GenBank/DDBJ databases">
        <authorList>
            <person name="Kallberg Y."/>
            <person name="Tangrot J."/>
            <person name="Rosling A."/>
        </authorList>
    </citation>
    <scope>NUCLEOTIDE SEQUENCE</scope>
    <source>
        <strain evidence="1">28 12/20/2015</strain>
    </source>
</reference>
<dbReference type="EMBL" id="CAJVPW010075082">
    <property type="protein sequence ID" value="CAG8796755.1"/>
    <property type="molecule type" value="Genomic_DNA"/>
</dbReference>
<gene>
    <name evidence="1" type="ORF">SPELUC_LOCUS17693</name>
</gene>
<evidence type="ECO:0000313" key="2">
    <source>
        <dbReference type="Proteomes" id="UP000789366"/>
    </source>
</evidence>
<evidence type="ECO:0000313" key="1">
    <source>
        <dbReference type="EMBL" id="CAG8796755.1"/>
    </source>
</evidence>
<protein>
    <submittedName>
        <fullName evidence="1">9845_t:CDS:1</fullName>
    </submittedName>
</protein>
<feature type="non-terminal residue" evidence="1">
    <location>
        <position position="57"/>
    </location>
</feature>
<comment type="caution">
    <text evidence="1">The sequence shown here is derived from an EMBL/GenBank/DDBJ whole genome shotgun (WGS) entry which is preliminary data.</text>
</comment>
<proteinExistence type="predicted"/>
<dbReference type="Proteomes" id="UP000789366">
    <property type="component" value="Unassembled WGS sequence"/>
</dbReference>
<accession>A0ACA9RJB7</accession>